<dbReference type="EMBL" id="KN831954">
    <property type="protein sequence ID" value="KIO09783.1"/>
    <property type="molecule type" value="Genomic_DNA"/>
</dbReference>
<sequence>MTDRYQPEMKAVSVEGRNVTCDGHRTILSSDQLALWPANSPMCGYPLSFPTGHDARCALWTYR</sequence>
<reference evidence="2" key="2">
    <citation type="submission" date="2015-01" db="EMBL/GenBank/DDBJ databases">
        <title>Evolutionary Origins and Diversification of the Mycorrhizal Mutualists.</title>
        <authorList>
            <consortium name="DOE Joint Genome Institute"/>
            <consortium name="Mycorrhizal Genomics Consortium"/>
            <person name="Kohler A."/>
            <person name="Kuo A."/>
            <person name="Nagy L.G."/>
            <person name="Floudas D."/>
            <person name="Copeland A."/>
            <person name="Barry K.W."/>
            <person name="Cichocki N."/>
            <person name="Veneault-Fourrey C."/>
            <person name="LaButti K."/>
            <person name="Lindquist E.A."/>
            <person name="Lipzen A."/>
            <person name="Lundell T."/>
            <person name="Morin E."/>
            <person name="Murat C."/>
            <person name="Riley R."/>
            <person name="Ohm R."/>
            <person name="Sun H."/>
            <person name="Tunlid A."/>
            <person name="Henrissat B."/>
            <person name="Grigoriev I.V."/>
            <person name="Hibbett D.S."/>
            <person name="Martin F."/>
        </authorList>
    </citation>
    <scope>NUCLEOTIDE SEQUENCE [LARGE SCALE GENOMIC DNA]</scope>
    <source>
        <strain evidence="2">Marx 270</strain>
    </source>
</reference>
<organism evidence="1 2">
    <name type="scientific">Pisolithus tinctorius Marx 270</name>
    <dbReference type="NCBI Taxonomy" id="870435"/>
    <lineage>
        <taxon>Eukaryota</taxon>
        <taxon>Fungi</taxon>
        <taxon>Dikarya</taxon>
        <taxon>Basidiomycota</taxon>
        <taxon>Agaricomycotina</taxon>
        <taxon>Agaricomycetes</taxon>
        <taxon>Agaricomycetidae</taxon>
        <taxon>Boletales</taxon>
        <taxon>Sclerodermatineae</taxon>
        <taxon>Pisolithaceae</taxon>
        <taxon>Pisolithus</taxon>
    </lineage>
</organism>
<accession>A0A0C3JKX9</accession>
<dbReference type="InParanoid" id="A0A0C3JKX9"/>
<dbReference type="Proteomes" id="UP000054217">
    <property type="component" value="Unassembled WGS sequence"/>
</dbReference>
<proteinExistence type="predicted"/>
<name>A0A0C3JKX9_PISTI</name>
<reference evidence="1 2" key="1">
    <citation type="submission" date="2014-04" db="EMBL/GenBank/DDBJ databases">
        <authorList>
            <consortium name="DOE Joint Genome Institute"/>
            <person name="Kuo A."/>
            <person name="Kohler A."/>
            <person name="Costa M.D."/>
            <person name="Nagy L.G."/>
            <person name="Floudas D."/>
            <person name="Copeland A."/>
            <person name="Barry K.W."/>
            <person name="Cichocki N."/>
            <person name="Veneault-Fourrey C."/>
            <person name="LaButti K."/>
            <person name="Lindquist E.A."/>
            <person name="Lipzen A."/>
            <person name="Lundell T."/>
            <person name="Morin E."/>
            <person name="Murat C."/>
            <person name="Sun H."/>
            <person name="Tunlid A."/>
            <person name="Henrissat B."/>
            <person name="Grigoriev I.V."/>
            <person name="Hibbett D.S."/>
            <person name="Martin F."/>
            <person name="Nordberg H.P."/>
            <person name="Cantor M.N."/>
            <person name="Hua S.X."/>
        </authorList>
    </citation>
    <scope>NUCLEOTIDE SEQUENCE [LARGE SCALE GENOMIC DNA]</scope>
    <source>
        <strain evidence="1 2">Marx 270</strain>
    </source>
</reference>
<gene>
    <name evidence="1" type="ORF">M404DRAFT_996657</name>
</gene>
<evidence type="ECO:0000313" key="2">
    <source>
        <dbReference type="Proteomes" id="UP000054217"/>
    </source>
</evidence>
<dbReference type="AlphaFoldDB" id="A0A0C3JKX9"/>
<dbReference type="HOGENOM" id="CLU_2886746_0_0_1"/>
<keyword evidence="2" id="KW-1185">Reference proteome</keyword>
<protein>
    <submittedName>
        <fullName evidence="1">Uncharacterized protein</fullName>
    </submittedName>
</protein>
<evidence type="ECO:0000313" key="1">
    <source>
        <dbReference type="EMBL" id="KIO09783.1"/>
    </source>
</evidence>